<name>A0A9X0WGS7_9GAMM</name>
<dbReference type="Proteomes" id="UP001138802">
    <property type="component" value="Unassembled WGS sequence"/>
</dbReference>
<comment type="similarity">
    <text evidence="6">Belongs to the YccS/YhfK family.</text>
</comment>
<feature type="transmembrane region" description="Helical" evidence="8">
    <location>
        <begin position="136"/>
        <end position="153"/>
    </location>
</feature>
<keyword evidence="3 8" id="KW-0812">Transmembrane</keyword>
<feature type="transmembrane region" description="Helical" evidence="8">
    <location>
        <begin position="422"/>
        <end position="439"/>
    </location>
</feature>
<dbReference type="PANTHER" id="PTHR30509:SF9">
    <property type="entry name" value="MULTIDRUG RESISTANCE PROTEIN MDTO"/>
    <property type="match status" value="1"/>
</dbReference>
<keyword evidence="5 8" id="KW-0472">Membrane</keyword>
<sequence length="647" mass="67902">MAKTVTTAHPSDPVAAPPSQWRQVLEDLQPFPGRVGMTWRVALLCALVTGAAMLYEIPEAAISCYLVIFLMKPDAVVNIGTGIGFLLLLPGLVAFLVWIVNLTSGSTMHIMAAIVITSCVLLYLGAATQLGEQGSVAALIIAFVLTLIVQAPFGDAATFALREAWAMAALPMILMVGFNLVLGFSPVGLLRDKLRARLDAAADALETGDSQALRDLLREGNALFEPQALAARLLWLVPRAAAQQIAADVRAGFALMLAVSALPAELDPARRGALANQIRAVHAALGKGEAPPPPPTATRGLPADASPAERTAWDALDVLAGAPEPAVVPAPATPFVAPDALSNPAYIHFALKTTAAAVICFLTYTAIDWQGIHTAMITCYVAALGTTGETVHKLALRITGCLIGAAIGVAAIFWVIPHIDGIGALMALVFCGCLVGAWVSTGPERIAYAGVQVALAFLLTVLQGFGPSVSLDTAQGRIVGILLGNLVMYLIFTRIWPMPVAGEARTHFARALSELARMARLAPDRRANAVGSAALVESLAGKSEEVLRLLPFEPRELRPTPAREAALEGAVSEIEALNRAIWLSPDADLEPTAERLERLAERFAEPIAAAGLQHVDGVLEPAPARTGPAPIDDPFIGQLNRLQGAAG</sequence>
<dbReference type="RefSeq" id="WP_200386692.1">
    <property type="nucleotide sequence ID" value="NZ_NRSD01000003.1"/>
</dbReference>
<feature type="transmembrane region" description="Helical" evidence="8">
    <location>
        <begin position="478"/>
        <end position="496"/>
    </location>
</feature>
<evidence type="ECO:0000313" key="11">
    <source>
        <dbReference type="Proteomes" id="UP001138802"/>
    </source>
</evidence>
<keyword evidence="11" id="KW-1185">Reference proteome</keyword>
<organism evidence="10 11">
    <name type="scientific">Thiocapsa imhoffii</name>
    <dbReference type="NCBI Taxonomy" id="382777"/>
    <lineage>
        <taxon>Bacteria</taxon>
        <taxon>Pseudomonadati</taxon>
        <taxon>Pseudomonadota</taxon>
        <taxon>Gammaproteobacteria</taxon>
        <taxon>Chromatiales</taxon>
        <taxon>Chromatiaceae</taxon>
        <taxon>Thiocapsa</taxon>
    </lineage>
</organism>
<evidence type="ECO:0000256" key="2">
    <source>
        <dbReference type="ARBA" id="ARBA00022475"/>
    </source>
</evidence>
<dbReference type="GO" id="GO:0005886">
    <property type="term" value="C:plasma membrane"/>
    <property type="evidence" value="ECO:0007669"/>
    <property type="project" value="UniProtKB-SubCell"/>
</dbReference>
<feature type="transmembrane region" description="Helical" evidence="8">
    <location>
        <begin position="446"/>
        <end position="466"/>
    </location>
</feature>
<feature type="transmembrane region" description="Helical" evidence="8">
    <location>
        <begin position="394"/>
        <end position="416"/>
    </location>
</feature>
<evidence type="ECO:0000256" key="6">
    <source>
        <dbReference type="ARBA" id="ARBA00043993"/>
    </source>
</evidence>
<comment type="caution">
    <text evidence="10">The sequence shown here is derived from an EMBL/GenBank/DDBJ whole genome shotgun (WGS) entry which is preliminary data.</text>
</comment>
<evidence type="ECO:0000256" key="3">
    <source>
        <dbReference type="ARBA" id="ARBA00022692"/>
    </source>
</evidence>
<dbReference type="AlphaFoldDB" id="A0A9X0WGS7"/>
<protein>
    <recommendedName>
        <fullName evidence="9">Integral membrane bound transporter domain-containing protein</fullName>
    </recommendedName>
</protein>
<dbReference type="PANTHER" id="PTHR30509">
    <property type="entry name" value="P-HYDROXYBENZOIC ACID EFFLUX PUMP SUBUNIT-RELATED"/>
    <property type="match status" value="1"/>
</dbReference>
<feature type="transmembrane region" description="Helical" evidence="8">
    <location>
        <begin position="76"/>
        <end position="100"/>
    </location>
</feature>
<accession>A0A9X0WGS7</accession>
<evidence type="ECO:0000259" key="9">
    <source>
        <dbReference type="Pfam" id="PF13515"/>
    </source>
</evidence>
<dbReference type="EMBL" id="NRSD01000003">
    <property type="protein sequence ID" value="MBK1643882.1"/>
    <property type="molecule type" value="Genomic_DNA"/>
</dbReference>
<feature type="region of interest" description="Disordered" evidence="7">
    <location>
        <begin position="285"/>
        <end position="304"/>
    </location>
</feature>
<keyword evidence="2" id="KW-1003">Cell membrane</keyword>
<evidence type="ECO:0000256" key="8">
    <source>
        <dbReference type="SAM" id="Phobius"/>
    </source>
</evidence>
<feature type="domain" description="Integral membrane bound transporter" evidence="9">
    <location>
        <begin position="360"/>
        <end position="488"/>
    </location>
</feature>
<feature type="transmembrane region" description="Helical" evidence="8">
    <location>
        <begin position="165"/>
        <end position="190"/>
    </location>
</feature>
<dbReference type="Pfam" id="PF13515">
    <property type="entry name" value="FUSC_2"/>
    <property type="match status" value="1"/>
</dbReference>
<comment type="subcellular location">
    <subcellularLocation>
        <location evidence="1">Cell membrane</location>
        <topology evidence="1">Multi-pass membrane protein</topology>
    </subcellularLocation>
</comment>
<evidence type="ECO:0000313" key="10">
    <source>
        <dbReference type="EMBL" id="MBK1643882.1"/>
    </source>
</evidence>
<gene>
    <name evidence="10" type="ORF">CKO25_04230</name>
</gene>
<evidence type="ECO:0000256" key="1">
    <source>
        <dbReference type="ARBA" id="ARBA00004651"/>
    </source>
</evidence>
<proteinExistence type="inferred from homology"/>
<evidence type="ECO:0000256" key="7">
    <source>
        <dbReference type="SAM" id="MobiDB-lite"/>
    </source>
</evidence>
<reference evidence="10 11" key="1">
    <citation type="journal article" date="2020" name="Microorganisms">
        <title>Osmotic Adaptation and Compatible Solute Biosynthesis of Phototrophic Bacteria as Revealed from Genome Analyses.</title>
        <authorList>
            <person name="Imhoff J.F."/>
            <person name="Rahn T."/>
            <person name="Kunzel S."/>
            <person name="Keller A."/>
            <person name="Neulinger S.C."/>
        </authorList>
    </citation>
    <scope>NUCLEOTIDE SEQUENCE [LARGE SCALE GENOMIC DNA]</scope>
    <source>
        <strain evidence="10 11">DSM 21303</strain>
    </source>
</reference>
<dbReference type="InterPro" id="IPR049453">
    <property type="entry name" value="Memb_transporter_dom"/>
</dbReference>
<feature type="transmembrane region" description="Helical" evidence="8">
    <location>
        <begin position="106"/>
        <end position="124"/>
    </location>
</feature>
<evidence type="ECO:0000256" key="5">
    <source>
        <dbReference type="ARBA" id="ARBA00023136"/>
    </source>
</evidence>
<evidence type="ECO:0000256" key="4">
    <source>
        <dbReference type="ARBA" id="ARBA00022989"/>
    </source>
</evidence>
<keyword evidence="4 8" id="KW-1133">Transmembrane helix</keyword>